<dbReference type="Gene3D" id="3.40.630.30">
    <property type="match status" value="1"/>
</dbReference>
<dbReference type="GO" id="GO:0016747">
    <property type="term" value="F:acyltransferase activity, transferring groups other than amino-acyl groups"/>
    <property type="evidence" value="ECO:0007669"/>
    <property type="project" value="InterPro"/>
</dbReference>
<dbReference type="EMBL" id="VTYN01000016">
    <property type="protein sequence ID" value="NOH49490.1"/>
    <property type="molecule type" value="Genomic_DNA"/>
</dbReference>
<proteinExistence type="predicted"/>
<sequence>MLKKTTTLTAEIDCSWQRLFNVSGNLYNGYSYDPHYWQKFSELCAVFLYQSGSVTYISCPESLWETIKHVHPNELERKLNDQQLFCEFDDVDYYLFNDNSNNKDDGIIPLSIESDLELLESFVSRMSEEDILKADFDLDSHFFYGIFDKNELVAALASYCYKGKEPFESLSILVSPEARGKGYGKRLLSHLINEVKLRQRKIRYRVNIENTPSIKLCQSFGFEAYSRQRVFTPE</sequence>
<evidence type="ECO:0000313" key="2">
    <source>
        <dbReference type="EMBL" id="BBL89188.1"/>
    </source>
</evidence>
<reference evidence="2" key="3">
    <citation type="journal article" date="2020" name="Microbiol. Resour. Announc.">
        <title>Complete Genome Sequence of Vibrio rotiferianus Strain AM7.</title>
        <authorList>
            <person name="Miyazaki K."/>
            <person name="Wiseschart A."/>
            <person name="Pootanakit K."/>
            <person name="Kitahara K."/>
        </authorList>
    </citation>
    <scope>NUCLEOTIDE SEQUENCE</scope>
    <source>
        <strain evidence="2">AM7</strain>
    </source>
</reference>
<dbReference type="PROSITE" id="PS51186">
    <property type="entry name" value="GNAT"/>
    <property type="match status" value="1"/>
</dbReference>
<accession>A0A510I7L0</accession>
<dbReference type="SUPFAM" id="SSF55729">
    <property type="entry name" value="Acyl-CoA N-acyltransferases (Nat)"/>
    <property type="match status" value="1"/>
</dbReference>
<evidence type="ECO:0000259" key="1">
    <source>
        <dbReference type="PROSITE" id="PS51186"/>
    </source>
</evidence>
<evidence type="ECO:0000313" key="5">
    <source>
        <dbReference type="Proteomes" id="UP000572072"/>
    </source>
</evidence>
<name>A0A510I7L0_9VIBR</name>
<dbReference type="InterPro" id="IPR016181">
    <property type="entry name" value="Acyl_CoA_acyltransferase"/>
</dbReference>
<evidence type="ECO:0000313" key="4">
    <source>
        <dbReference type="Proteomes" id="UP000315115"/>
    </source>
</evidence>
<dbReference type="InterPro" id="IPR000182">
    <property type="entry name" value="GNAT_dom"/>
</dbReference>
<dbReference type="Proteomes" id="UP000315115">
    <property type="component" value="Chromosome 1"/>
</dbReference>
<dbReference type="Proteomes" id="UP000572072">
    <property type="component" value="Unassembled WGS sequence"/>
</dbReference>
<gene>
    <name evidence="3" type="ORF">F0262_15675</name>
    <name evidence="2" type="ORF">VroAM7_18410</name>
</gene>
<reference evidence="4" key="1">
    <citation type="submission" date="2019-07" db="EMBL/GenBank/DDBJ databases">
        <title>Complete Genome Sequences of Vibrion rotiferianus strain AM7.</title>
        <authorList>
            <person name="Miyazaki K."/>
            <person name="Wiseschart A."/>
            <person name="Pootanakit K."/>
            <person name="Ishimori K."/>
            <person name="Kitahara K."/>
        </authorList>
    </citation>
    <scope>NUCLEOTIDE SEQUENCE [LARGE SCALE GENOMIC DNA]</scope>
    <source>
        <strain evidence="4">AM7</strain>
    </source>
</reference>
<dbReference type="RefSeq" id="WP_038887287.1">
    <property type="nucleotide sequence ID" value="NZ_AP019798.1"/>
</dbReference>
<reference evidence="3 5" key="2">
    <citation type="submission" date="2019-08" db="EMBL/GenBank/DDBJ databases">
        <title>Draft genome sequencing and comparative genomics of hatchery-associated Vibrios.</title>
        <authorList>
            <person name="Kehlet-Delgado H."/>
            <person name="Mueller R.S."/>
        </authorList>
    </citation>
    <scope>NUCLEOTIDE SEQUENCE [LARGE SCALE GENOMIC DNA]</scope>
    <source>
        <strain evidence="3 5">00-78-3</strain>
    </source>
</reference>
<dbReference type="EMBL" id="AP019798">
    <property type="protein sequence ID" value="BBL89188.1"/>
    <property type="molecule type" value="Genomic_DNA"/>
</dbReference>
<feature type="domain" description="N-acetyltransferase" evidence="1">
    <location>
        <begin position="106"/>
        <end position="234"/>
    </location>
</feature>
<dbReference type="AlphaFoldDB" id="A0A510I7L0"/>
<protein>
    <submittedName>
        <fullName evidence="2">Amino acid acetyltransferase</fullName>
    </submittedName>
    <submittedName>
        <fullName evidence="3">GNAT family N-acetyltransferase</fullName>
    </submittedName>
</protein>
<evidence type="ECO:0000313" key="3">
    <source>
        <dbReference type="EMBL" id="NOH49490.1"/>
    </source>
</evidence>
<dbReference type="CDD" id="cd04301">
    <property type="entry name" value="NAT_SF"/>
    <property type="match status" value="1"/>
</dbReference>
<keyword evidence="2" id="KW-0808">Transferase</keyword>
<dbReference type="Pfam" id="PF00583">
    <property type="entry name" value="Acetyltransf_1"/>
    <property type="match status" value="1"/>
</dbReference>
<organism evidence="2 4">
    <name type="scientific">Vibrio rotiferianus</name>
    <dbReference type="NCBI Taxonomy" id="190895"/>
    <lineage>
        <taxon>Bacteria</taxon>
        <taxon>Pseudomonadati</taxon>
        <taxon>Pseudomonadota</taxon>
        <taxon>Gammaproteobacteria</taxon>
        <taxon>Vibrionales</taxon>
        <taxon>Vibrionaceae</taxon>
        <taxon>Vibrio</taxon>
    </lineage>
</organism>